<protein>
    <submittedName>
        <fullName evidence="2">Uncharacterized protein</fullName>
    </submittedName>
</protein>
<feature type="signal peptide" evidence="1">
    <location>
        <begin position="1"/>
        <end position="29"/>
    </location>
</feature>
<sequence>MHAQRVTLALCSCSLLRKLLVLLVTHIKGDKNNYANSLVGVSLSIGDV</sequence>
<evidence type="ECO:0000256" key="1">
    <source>
        <dbReference type="SAM" id="SignalP"/>
    </source>
</evidence>
<accession>A0A0A9FDD7</accession>
<keyword evidence="1" id="KW-0732">Signal</keyword>
<organism evidence="2">
    <name type="scientific">Arundo donax</name>
    <name type="common">Giant reed</name>
    <name type="synonym">Donax arundinaceus</name>
    <dbReference type="NCBI Taxonomy" id="35708"/>
    <lineage>
        <taxon>Eukaryota</taxon>
        <taxon>Viridiplantae</taxon>
        <taxon>Streptophyta</taxon>
        <taxon>Embryophyta</taxon>
        <taxon>Tracheophyta</taxon>
        <taxon>Spermatophyta</taxon>
        <taxon>Magnoliopsida</taxon>
        <taxon>Liliopsida</taxon>
        <taxon>Poales</taxon>
        <taxon>Poaceae</taxon>
        <taxon>PACMAD clade</taxon>
        <taxon>Arundinoideae</taxon>
        <taxon>Arundineae</taxon>
        <taxon>Arundo</taxon>
    </lineage>
</organism>
<reference evidence="2" key="2">
    <citation type="journal article" date="2015" name="Data Brief">
        <title>Shoot transcriptome of the giant reed, Arundo donax.</title>
        <authorList>
            <person name="Barrero R.A."/>
            <person name="Guerrero F.D."/>
            <person name="Moolhuijzen P."/>
            <person name="Goolsby J.A."/>
            <person name="Tidwell J."/>
            <person name="Bellgard S.E."/>
            <person name="Bellgard M.I."/>
        </authorList>
    </citation>
    <scope>NUCLEOTIDE SEQUENCE</scope>
    <source>
        <tissue evidence="2">Shoot tissue taken approximately 20 cm above the soil surface</tissue>
    </source>
</reference>
<dbReference type="EMBL" id="GBRH01189785">
    <property type="protein sequence ID" value="JAE08111.1"/>
    <property type="molecule type" value="Transcribed_RNA"/>
</dbReference>
<evidence type="ECO:0000313" key="2">
    <source>
        <dbReference type="EMBL" id="JAE08111.1"/>
    </source>
</evidence>
<dbReference type="AlphaFoldDB" id="A0A0A9FDD7"/>
<name>A0A0A9FDD7_ARUDO</name>
<feature type="chain" id="PRO_5002045766" evidence="1">
    <location>
        <begin position="30"/>
        <end position="48"/>
    </location>
</feature>
<reference evidence="2" key="1">
    <citation type="submission" date="2014-09" db="EMBL/GenBank/DDBJ databases">
        <authorList>
            <person name="Magalhaes I.L.F."/>
            <person name="Oliveira U."/>
            <person name="Santos F.R."/>
            <person name="Vidigal T.H.D.A."/>
            <person name="Brescovit A.D."/>
            <person name="Santos A.J."/>
        </authorList>
    </citation>
    <scope>NUCLEOTIDE SEQUENCE</scope>
    <source>
        <tissue evidence="2">Shoot tissue taken approximately 20 cm above the soil surface</tissue>
    </source>
</reference>
<proteinExistence type="predicted"/>